<organism evidence="4 5">
    <name type="scientific">Niallia hominis</name>
    <dbReference type="NCBI Taxonomy" id="3133173"/>
    <lineage>
        <taxon>Bacteria</taxon>
        <taxon>Bacillati</taxon>
        <taxon>Bacillota</taxon>
        <taxon>Bacilli</taxon>
        <taxon>Bacillales</taxon>
        <taxon>Bacillaceae</taxon>
        <taxon>Niallia</taxon>
    </lineage>
</organism>
<protein>
    <submittedName>
        <fullName evidence="4">DUF4179 domain-containing protein</fullName>
    </submittedName>
</protein>
<proteinExistence type="predicted"/>
<comment type="caution">
    <text evidence="4">The sequence shown here is derived from an EMBL/GenBank/DDBJ whole genome shotgun (WGS) entry which is preliminary data.</text>
</comment>
<evidence type="ECO:0000313" key="5">
    <source>
        <dbReference type="Proteomes" id="UP001465426"/>
    </source>
</evidence>
<feature type="transmembrane region" description="Helical" evidence="1">
    <location>
        <begin position="46"/>
        <end position="65"/>
    </location>
</feature>
<keyword evidence="1" id="KW-0812">Transmembrane</keyword>
<evidence type="ECO:0000313" key="4">
    <source>
        <dbReference type="EMBL" id="MEQ2467509.1"/>
    </source>
</evidence>
<dbReference type="EMBL" id="JBBMFN010000054">
    <property type="protein sequence ID" value="MEQ2467509.1"/>
    <property type="molecule type" value="Genomic_DNA"/>
</dbReference>
<gene>
    <name evidence="4" type="ORF">WMO63_17785</name>
</gene>
<name>A0ABV1F6K1_9BACI</name>
<dbReference type="InterPro" id="IPR025436">
    <property type="entry name" value="DUF4179"/>
</dbReference>
<keyword evidence="5" id="KW-1185">Reference proteome</keyword>
<evidence type="ECO:0000259" key="3">
    <source>
        <dbReference type="Pfam" id="PF18705"/>
    </source>
</evidence>
<dbReference type="InterPro" id="IPR040680">
    <property type="entry name" value="DUF5643"/>
</dbReference>
<dbReference type="Pfam" id="PF18705">
    <property type="entry name" value="DUF5643"/>
    <property type="match status" value="1"/>
</dbReference>
<keyword evidence="1" id="KW-0472">Membrane</keyword>
<evidence type="ECO:0000256" key="1">
    <source>
        <dbReference type="SAM" id="Phobius"/>
    </source>
</evidence>
<feature type="domain" description="DUF5643" evidence="3">
    <location>
        <begin position="251"/>
        <end position="353"/>
    </location>
</feature>
<reference evidence="4 5" key="1">
    <citation type="submission" date="2024-03" db="EMBL/GenBank/DDBJ databases">
        <title>Human intestinal bacterial collection.</title>
        <authorList>
            <person name="Pauvert C."/>
            <person name="Hitch T.C.A."/>
            <person name="Clavel T."/>
        </authorList>
    </citation>
    <scope>NUCLEOTIDE SEQUENCE [LARGE SCALE GENOMIC DNA]</scope>
    <source>
        <strain evidence="4 5">CLA-SR-H024</strain>
    </source>
</reference>
<evidence type="ECO:0000259" key="2">
    <source>
        <dbReference type="Pfam" id="PF13786"/>
    </source>
</evidence>
<dbReference type="RefSeq" id="WP_031535891.1">
    <property type="nucleotide sequence ID" value="NZ_JBBMFN010000054.1"/>
</dbReference>
<accession>A0ABV1F6K1</accession>
<keyword evidence="1" id="KW-1133">Transmembrane helix</keyword>
<sequence>MTDHFDKKVKEMVKDDYMISEQLENKINETLANLPSHKMHGKKKRMIISTAAAAILVLSMVTFRMNPSLAQNIGIPTYLEKFLSLGNDYEKVSLQTSEVQESQGVKLTITNTIFDGYYLLVSYKAEQKDPFKHKPILFPQNAKIVAGDKESFVSVSNEYGDFEDKNNTVYNGVTVFPLNNGSFDFNHEIDSEEKFIEENKLDIFNLPKTFHLQFNLEELGLGLENESENNKIKGNWEFDLPIETVKAMENSKVIDLNKNIPELGNNVQVEKLVITPIRIYLQGLQEEKNSSNLDYVIKDDSGETKTNLGGSVYVNDNGPDRLLSNYENNNPLMKSLTIVPFEYHKEPQITAENSTKFNASGKTNLPIGKGNYITITNVEEKDGKTYLSYHADVPVYEYMPFIIRDKEGKDYYRIYEKNVPSTVNSDAIAVMDGNLMDDDYTIFSPNTYYFDQAFTIDITK</sequence>
<dbReference type="Proteomes" id="UP001465426">
    <property type="component" value="Unassembled WGS sequence"/>
</dbReference>
<feature type="domain" description="DUF4179" evidence="2">
    <location>
        <begin position="42"/>
        <end position="126"/>
    </location>
</feature>
<dbReference type="Pfam" id="PF13786">
    <property type="entry name" value="DUF4179"/>
    <property type="match status" value="1"/>
</dbReference>
<dbReference type="Gene3D" id="2.60.40.1630">
    <property type="entry name" value="bacillus anthracis domain"/>
    <property type="match status" value="1"/>
</dbReference>